<dbReference type="Proteomes" id="UP000256923">
    <property type="component" value="Chromosome 2"/>
</dbReference>
<name>A0A289GFQ2_VIBAN</name>
<protein>
    <submittedName>
        <fullName evidence="1">Uncharacterized protein</fullName>
    </submittedName>
</protein>
<dbReference type="AlphaFoldDB" id="A0A289GFQ2"/>
<gene>
    <name evidence="1" type="ORF">DYL72_19005</name>
</gene>
<dbReference type="RefSeq" id="WP_069212180.1">
    <property type="nucleotide sequence ID" value="NZ_CP023055.1"/>
</dbReference>
<dbReference type="EMBL" id="CP034673">
    <property type="protein sequence ID" value="AZS27016.1"/>
    <property type="molecule type" value="Genomic_DNA"/>
</dbReference>
<sequence length="61" mass="7134">MLGGRLDAEGYFADEFTAINNPTRLRNNKYVMIIHLLKFSHENMEFTVQFQLDLADKTHFA</sequence>
<reference evidence="1 2" key="1">
    <citation type="submission" date="2018-12" db="EMBL/GenBank/DDBJ databases">
        <title>Characterization and Draft Genome of Vibrio anguillarum J360 Marine Pathogen Isolated from an Outbreak in Lumpfish (Cyclopterus lumpus).</title>
        <authorList>
            <person name="Vasquez J.I."/>
            <person name="Cao T."/>
            <person name="Chakraborty S."/>
            <person name="Gnanagobal H."/>
            <person name="Wescot J."/>
            <person name="Boyce D."/>
            <person name="Santander J."/>
        </authorList>
    </citation>
    <scope>NUCLEOTIDE SEQUENCE [LARGE SCALE GENOMIC DNA]</scope>
    <source>
        <strain evidence="1 2">J360</strain>
    </source>
</reference>
<organism evidence="1 2">
    <name type="scientific">Vibrio anguillarum</name>
    <name type="common">Listonella anguillarum</name>
    <dbReference type="NCBI Taxonomy" id="55601"/>
    <lineage>
        <taxon>Bacteria</taxon>
        <taxon>Pseudomonadati</taxon>
        <taxon>Pseudomonadota</taxon>
        <taxon>Gammaproteobacteria</taxon>
        <taxon>Vibrionales</taxon>
        <taxon>Vibrionaceae</taxon>
        <taxon>Vibrio</taxon>
    </lineage>
</organism>
<evidence type="ECO:0000313" key="1">
    <source>
        <dbReference type="EMBL" id="AZS27016.1"/>
    </source>
</evidence>
<evidence type="ECO:0000313" key="2">
    <source>
        <dbReference type="Proteomes" id="UP000256923"/>
    </source>
</evidence>
<proteinExistence type="predicted"/>
<accession>A0A289GFQ2</accession>